<reference evidence="2 3" key="1">
    <citation type="submission" date="2016-10" db="EMBL/GenBank/DDBJ databases">
        <authorList>
            <person name="Varghese N."/>
            <person name="Submissions S."/>
        </authorList>
    </citation>
    <scope>NUCLEOTIDE SEQUENCE [LARGE SCALE GENOMIC DNA]</scope>
    <source>
        <strain evidence="2 3">CGMCC 1.7734</strain>
    </source>
</reference>
<evidence type="ECO:0000313" key="2">
    <source>
        <dbReference type="EMBL" id="SEQ27311.1"/>
    </source>
</evidence>
<organism evidence="2 3">
    <name type="scientific">Virgibacillus subterraneus</name>
    <dbReference type="NCBI Taxonomy" id="621109"/>
    <lineage>
        <taxon>Bacteria</taxon>
        <taxon>Bacillati</taxon>
        <taxon>Bacillota</taxon>
        <taxon>Bacilli</taxon>
        <taxon>Bacillales</taxon>
        <taxon>Bacillaceae</taxon>
        <taxon>Virgibacillus</taxon>
    </lineage>
</organism>
<name>A0A1H9ENN3_9BACI</name>
<dbReference type="RefSeq" id="WP_092504112.1">
    <property type="nucleotide sequence ID" value="NZ_FOEH01000002.1"/>
</dbReference>
<sequence length="48" mass="5531">MTSLHHQKEEKANKKESPELIGTFISVMMLGLFILASWFGVYALFVMR</sequence>
<evidence type="ECO:0000256" key="1">
    <source>
        <dbReference type="SAM" id="Phobius"/>
    </source>
</evidence>
<dbReference type="Proteomes" id="UP000198733">
    <property type="component" value="Unassembled WGS sequence"/>
</dbReference>
<gene>
    <name evidence="2" type="ORF">SAMN05216232_2099</name>
</gene>
<proteinExistence type="predicted"/>
<accession>A0A1H9ENN3</accession>
<keyword evidence="1" id="KW-0812">Transmembrane</keyword>
<comment type="caution">
    <text evidence="2">The sequence shown here is derived from an EMBL/GenBank/DDBJ whole genome shotgun (WGS) entry which is preliminary data.</text>
</comment>
<feature type="transmembrane region" description="Helical" evidence="1">
    <location>
        <begin position="20"/>
        <end position="45"/>
    </location>
</feature>
<protein>
    <submittedName>
        <fullName evidence="2">Cytochrome c oxidase subunit IIa family protein</fullName>
    </submittedName>
</protein>
<dbReference type="InterPro" id="IPR012538">
    <property type="entry name" value="Cyt_c_oxidase_su2a"/>
</dbReference>
<keyword evidence="3" id="KW-1185">Reference proteome</keyword>
<keyword evidence="1" id="KW-1133">Transmembrane helix</keyword>
<dbReference type="Pfam" id="PF08113">
    <property type="entry name" value="CoxIIa"/>
    <property type="match status" value="1"/>
</dbReference>
<keyword evidence="1" id="KW-0472">Membrane</keyword>
<evidence type="ECO:0000313" key="3">
    <source>
        <dbReference type="Proteomes" id="UP000198733"/>
    </source>
</evidence>
<dbReference type="EMBL" id="FOEH01000002">
    <property type="protein sequence ID" value="SEQ27311.1"/>
    <property type="molecule type" value="Genomic_DNA"/>
</dbReference>